<dbReference type="EMBL" id="CP034235">
    <property type="protein sequence ID" value="QGQ99089.1"/>
    <property type="molecule type" value="Genomic_DNA"/>
</dbReference>
<keyword evidence="1" id="KW-0472">Membrane</keyword>
<evidence type="ECO:0000313" key="2">
    <source>
        <dbReference type="EMBL" id="QGQ99089.1"/>
    </source>
</evidence>
<accession>A0A6B8RT50</accession>
<keyword evidence="1" id="KW-1133">Transmembrane helix</keyword>
<evidence type="ECO:0000256" key="1">
    <source>
        <dbReference type="SAM" id="Phobius"/>
    </source>
</evidence>
<feature type="transmembrane region" description="Helical" evidence="1">
    <location>
        <begin position="109"/>
        <end position="129"/>
    </location>
</feature>
<dbReference type="AlphaFoldDB" id="A0A6B8RT50"/>
<dbReference type="Proteomes" id="UP000426246">
    <property type="component" value="Chromosome"/>
</dbReference>
<reference evidence="3" key="1">
    <citation type="submission" date="2018-11" db="EMBL/GenBank/DDBJ databases">
        <title>Complete genome sequence of Paenibacillus sp. ML311-T8.</title>
        <authorList>
            <person name="Nam Y.-D."/>
            <person name="Kang J."/>
            <person name="Chung W.-H."/>
            <person name="Park Y.S."/>
        </authorList>
    </citation>
    <scope>NUCLEOTIDE SEQUENCE [LARGE SCALE GENOMIC DNA]</scope>
    <source>
        <strain evidence="3">ML311-T8</strain>
    </source>
</reference>
<dbReference type="RefSeq" id="WP_155704196.1">
    <property type="nucleotide sequence ID" value="NZ_CP034235.1"/>
</dbReference>
<name>A0A6B8RT50_9BACL</name>
<dbReference type="OrthoDB" id="165966at2"/>
<gene>
    <name evidence="2" type="ORF">EHS13_31530</name>
</gene>
<dbReference type="InterPro" id="IPR046192">
    <property type="entry name" value="DUF6220"/>
</dbReference>
<keyword evidence="3" id="KW-1185">Reference proteome</keyword>
<evidence type="ECO:0000313" key="3">
    <source>
        <dbReference type="Proteomes" id="UP000426246"/>
    </source>
</evidence>
<proteinExistence type="predicted"/>
<sequence>MNLITGSKSTRKAMIVLKWMAWVFAAGIILQVFLAGLALFVDTDNWAAHASFPRYFAFLPIFMILLSFIMRLPLTYRVQSIRLFIMVAATFATAILSSKIGYLSALHPVIAVALFMSAMSLARNANLLLKQEKV</sequence>
<dbReference type="KEGG" id="ppsc:EHS13_31530"/>
<organism evidence="2 3">
    <name type="scientific">Paenibacillus psychroresistens</name>
    <dbReference type="NCBI Taxonomy" id="1778678"/>
    <lineage>
        <taxon>Bacteria</taxon>
        <taxon>Bacillati</taxon>
        <taxon>Bacillota</taxon>
        <taxon>Bacilli</taxon>
        <taxon>Bacillales</taxon>
        <taxon>Paenibacillaceae</taxon>
        <taxon>Paenibacillus</taxon>
    </lineage>
</organism>
<dbReference type="Pfam" id="PF19728">
    <property type="entry name" value="DUF6220"/>
    <property type="match status" value="1"/>
</dbReference>
<feature type="transmembrane region" description="Helical" evidence="1">
    <location>
        <begin position="52"/>
        <end position="69"/>
    </location>
</feature>
<keyword evidence="1" id="KW-0812">Transmembrane</keyword>
<feature type="transmembrane region" description="Helical" evidence="1">
    <location>
        <begin position="21"/>
        <end position="40"/>
    </location>
</feature>
<protein>
    <submittedName>
        <fullName evidence="2">Uncharacterized protein</fullName>
    </submittedName>
</protein>
<feature type="transmembrane region" description="Helical" evidence="1">
    <location>
        <begin position="81"/>
        <end position="103"/>
    </location>
</feature>